<name>A0A8T0GGG3_CERPU</name>
<keyword evidence="3" id="KW-1185">Reference proteome</keyword>
<evidence type="ECO:0000256" key="1">
    <source>
        <dbReference type="SAM" id="MobiDB-lite"/>
    </source>
</evidence>
<gene>
    <name evidence="2" type="ORF">KC19_11G151900</name>
</gene>
<feature type="compositionally biased region" description="Polar residues" evidence="1">
    <location>
        <begin position="415"/>
        <end position="425"/>
    </location>
</feature>
<organism evidence="2 3">
    <name type="scientific">Ceratodon purpureus</name>
    <name type="common">Fire moss</name>
    <name type="synonym">Dicranum purpureum</name>
    <dbReference type="NCBI Taxonomy" id="3225"/>
    <lineage>
        <taxon>Eukaryota</taxon>
        <taxon>Viridiplantae</taxon>
        <taxon>Streptophyta</taxon>
        <taxon>Embryophyta</taxon>
        <taxon>Bryophyta</taxon>
        <taxon>Bryophytina</taxon>
        <taxon>Bryopsida</taxon>
        <taxon>Dicranidae</taxon>
        <taxon>Pseudoditrichales</taxon>
        <taxon>Ditrichaceae</taxon>
        <taxon>Ceratodon</taxon>
    </lineage>
</organism>
<proteinExistence type="predicted"/>
<feature type="compositionally biased region" description="Basic and acidic residues" evidence="1">
    <location>
        <begin position="238"/>
        <end position="264"/>
    </location>
</feature>
<evidence type="ECO:0000313" key="3">
    <source>
        <dbReference type="Proteomes" id="UP000822688"/>
    </source>
</evidence>
<dbReference type="PANTHER" id="PTHR34802">
    <property type="entry name" value="CHORISMATE SYNTHASE"/>
    <property type="match status" value="1"/>
</dbReference>
<dbReference type="PANTHER" id="PTHR34802:SF1">
    <property type="entry name" value="CHORISMATE SYNTHASE"/>
    <property type="match status" value="1"/>
</dbReference>
<sequence>MTTKKMYRYTKDTLLAFASLPSCQPRPEGIDPALWRDSINSDVVERNIAIPVVPPARGLVRRDSDFAYSKSPVDDIPEWRRPNGGGAILQSGPRRKPYEEEPLGNAFSSSYPPRPSGPWVDQNGPIRPPHERPGPNGPPGRWDRNGERDRERGRLPQEWDADEGGPGGKGDAGQRPWVERDGLLGSGNRPPPQGHNRIGRPADNYQPSRPLIKTPAYGRREDTDIVNDETFGFLETSNDDRSVEERKRRESFELMRKEQHRQLQEQKQPLTKSDNSTVNRKHDENSLWDNISHHSPPLSPIGKTVVPPAPTPPRPAVPPGFSKVVQQRLSANQTLLQQEDEAQGAIDPPSKESASIKDQTSFDSDKTDDSSSAHSSSSIADIKEVKCATPVAKEMIIELDIVETKVVVTEATEDSAVNGSLSRGESLSGKRSRGVPDMWSFSLEGQDGDSNSDIPSTEDAGSIQKESLLDKLFGNAAPTIIDDVVLPSDLLRDEPLIVAPDEDNWSGSLSKTSKFAHWFHTEEDKFTTSQTNSSKNLMSLFGNTEHVDDSVSVKKDVQSTAGPVSTVKPGFSVVLPMPVGPSLEDIEKGLTAAGEVPNTNNHSAPKNGFTGNSIAHNKRPSPSPPVFMTCEDIEQALLAEAAGSDSQRGNSRAPSLVVVEENPPKDAASASQHLLALLLKRPSTLNAGLDMEDPSPIIGVEQAWKKSGPSSNQANEVHTLEALFGKAFMSELQSSEAQMFSDESFTRQNSELAKTSFSMHTEDLTHKARSSGMDGPRDWLASSAPGKSGPGWNNMWPDSKDVEASGYLNVGHPPKESHLNHPVPEEFEDRMASAPPLPGLWGKNDAIKVHNNVFMDSLNGASPHFANAPPKQSHNDVAVKNNKPFPGVSIQHLGAPNLVQRNQQRPPLGSADASFSHPALRPQAFNGNGLDLGFDGFTPQQHIQPPSHSFHGPISHPPAHLMGQPQILQRPQFHYGMVMQEQEVIKPQLPVGTGPVQVPGHYMHGQHQPNQVPPGAFLGPFQSEFQRTNSKSPATGGYGGVGSVERWFGIDGRRGLMGPNAVFPQAPVGVEGDMKMRYG</sequence>
<feature type="region of interest" description="Disordered" evidence="1">
    <location>
        <begin position="803"/>
        <end position="822"/>
    </location>
</feature>
<evidence type="ECO:0000313" key="2">
    <source>
        <dbReference type="EMBL" id="KAG0557715.1"/>
    </source>
</evidence>
<feature type="region of interest" description="Disordered" evidence="1">
    <location>
        <begin position="764"/>
        <end position="798"/>
    </location>
</feature>
<feature type="compositionally biased region" description="Basic and acidic residues" evidence="1">
    <location>
        <begin position="141"/>
        <end position="157"/>
    </location>
</feature>
<comment type="caution">
    <text evidence="2">The sequence shown here is derived from an EMBL/GenBank/DDBJ whole genome shotgun (WGS) entry which is preliminary data.</text>
</comment>
<dbReference type="AlphaFoldDB" id="A0A8T0GGG3"/>
<feature type="region of interest" description="Disordered" evidence="1">
    <location>
        <begin position="339"/>
        <end position="379"/>
    </location>
</feature>
<dbReference type="EMBL" id="CM026432">
    <property type="protein sequence ID" value="KAG0557715.1"/>
    <property type="molecule type" value="Genomic_DNA"/>
</dbReference>
<accession>A0A8T0GGG3</accession>
<reference evidence="2 3" key="1">
    <citation type="submission" date="2020-06" db="EMBL/GenBank/DDBJ databases">
        <title>WGS assembly of Ceratodon purpureus strain R40.</title>
        <authorList>
            <person name="Carey S.B."/>
            <person name="Jenkins J."/>
            <person name="Shu S."/>
            <person name="Lovell J.T."/>
            <person name="Sreedasyam A."/>
            <person name="Maumus F."/>
            <person name="Tiley G.P."/>
            <person name="Fernandez-Pozo N."/>
            <person name="Barry K."/>
            <person name="Chen C."/>
            <person name="Wang M."/>
            <person name="Lipzen A."/>
            <person name="Daum C."/>
            <person name="Saski C.A."/>
            <person name="Payton A.C."/>
            <person name="Mcbreen J.C."/>
            <person name="Conrad R.E."/>
            <person name="Kollar L.M."/>
            <person name="Olsson S."/>
            <person name="Huttunen S."/>
            <person name="Landis J.B."/>
            <person name="Wickett N.J."/>
            <person name="Johnson M.G."/>
            <person name="Rensing S.A."/>
            <person name="Grimwood J."/>
            <person name="Schmutz J."/>
            <person name="Mcdaniel S.F."/>
        </authorList>
    </citation>
    <scope>NUCLEOTIDE SEQUENCE [LARGE SCALE GENOMIC DNA]</scope>
    <source>
        <strain evidence="2 3">R40</strain>
    </source>
</reference>
<feature type="region of interest" description="Disordered" evidence="1">
    <location>
        <begin position="413"/>
        <end position="436"/>
    </location>
</feature>
<feature type="compositionally biased region" description="Polar residues" evidence="1">
    <location>
        <begin position="265"/>
        <end position="278"/>
    </location>
</feature>
<protein>
    <submittedName>
        <fullName evidence="2">Uncharacterized protein</fullName>
    </submittedName>
</protein>
<feature type="region of interest" description="Disordered" evidence="1">
    <location>
        <begin position="68"/>
        <end position="321"/>
    </location>
</feature>
<dbReference type="Proteomes" id="UP000822688">
    <property type="component" value="Chromosome 11"/>
</dbReference>
<feature type="compositionally biased region" description="Pro residues" evidence="1">
    <location>
        <begin position="307"/>
        <end position="318"/>
    </location>
</feature>